<dbReference type="InterPro" id="IPR058792">
    <property type="entry name" value="Beta-barrel_RND_2"/>
</dbReference>
<dbReference type="Gene3D" id="2.40.420.20">
    <property type="match status" value="1"/>
</dbReference>
<evidence type="ECO:0000313" key="8">
    <source>
        <dbReference type="Proteomes" id="UP000480178"/>
    </source>
</evidence>
<dbReference type="Pfam" id="PF25893">
    <property type="entry name" value="HH_CzcB"/>
    <property type="match status" value="1"/>
</dbReference>
<gene>
    <name evidence="7" type="ORF">GXP67_17000</name>
</gene>
<evidence type="ECO:0000259" key="5">
    <source>
        <dbReference type="Pfam" id="PF25967"/>
    </source>
</evidence>
<evidence type="ECO:0000313" key="7">
    <source>
        <dbReference type="EMBL" id="QHT68219.1"/>
    </source>
</evidence>
<accession>A0A6C0GJT6</accession>
<feature type="coiled-coil region" evidence="2">
    <location>
        <begin position="163"/>
        <end position="190"/>
    </location>
</feature>
<dbReference type="EMBL" id="CP048222">
    <property type="protein sequence ID" value="QHT68219.1"/>
    <property type="molecule type" value="Genomic_DNA"/>
</dbReference>
<dbReference type="Gene3D" id="2.40.30.170">
    <property type="match status" value="1"/>
</dbReference>
<dbReference type="InterPro" id="IPR058648">
    <property type="entry name" value="HH_CzcB-like"/>
</dbReference>
<feature type="coiled-coil region" evidence="2">
    <location>
        <begin position="23"/>
        <end position="50"/>
    </location>
</feature>
<dbReference type="PANTHER" id="PTHR30469">
    <property type="entry name" value="MULTIDRUG RESISTANCE PROTEIN MDTA"/>
    <property type="match status" value="1"/>
</dbReference>
<dbReference type="Gene3D" id="2.40.50.100">
    <property type="match status" value="1"/>
</dbReference>
<evidence type="ECO:0000259" key="4">
    <source>
        <dbReference type="Pfam" id="PF25954"/>
    </source>
</evidence>
<comment type="similarity">
    <text evidence="1">Belongs to the membrane fusion protein (MFP) (TC 8.A.1) family.</text>
</comment>
<dbReference type="GO" id="GO:0015562">
    <property type="term" value="F:efflux transmembrane transporter activity"/>
    <property type="evidence" value="ECO:0007669"/>
    <property type="project" value="TreeGrafter"/>
</dbReference>
<protein>
    <submittedName>
        <fullName evidence="7">Efflux RND transporter periplasmic adaptor subunit</fullName>
    </submittedName>
</protein>
<reference evidence="7 8" key="1">
    <citation type="submission" date="2020-01" db="EMBL/GenBank/DDBJ databases">
        <authorList>
            <person name="Kim M.K."/>
        </authorList>
    </citation>
    <scope>NUCLEOTIDE SEQUENCE [LARGE SCALE GENOMIC DNA]</scope>
    <source>
        <strain evidence="7 8">172606-1</strain>
    </source>
</reference>
<feature type="domain" description="CzcB-like barrel-sandwich hybrid" evidence="6">
    <location>
        <begin position="93"/>
        <end position="217"/>
    </location>
</feature>
<evidence type="ECO:0000259" key="3">
    <source>
        <dbReference type="Pfam" id="PF25893"/>
    </source>
</evidence>
<dbReference type="Pfam" id="PF25967">
    <property type="entry name" value="RND-MFP_C"/>
    <property type="match status" value="1"/>
</dbReference>
<dbReference type="Proteomes" id="UP000480178">
    <property type="component" value="Chromosome"/>
</dbReference>
<sequence>MKNTHRLIFATILAFACSSGSDVDKKKQELAELKAQQQEITGKIKQLETDLAKLAPAKAAEARIKLVEITPIQPQTFKHYIPVQGTIESDNNVMVSPKTGGVVTAVYVNEGDRVSKGQVLAVIDDAVMRQSVEELKTGLELATTVYQKQENLWNQKIGSEIQYLQAKNNKESLERKLQTLNSQLAMNRITSPLNGTVDEVNVKAGEAASPGVGVVRVVNLAEVKVKARVADSYITAVKKGDEVKITLPDIKEEIQGKISFVGQVVNPQSRTFDIEVTLNNRDNKLKPNMLAVININDKTAQNAIVIEENFVQQTENGDVVFVAGSQKAEARKVKTGLAYNGRVEILEGLKQGDSIITNGYQDLVDGQSIKVSNTSDKLTSAN</sequence>
<dbReference type="Pfam" id="PF25973">
    <property type="entry name" value="BSH_CzcB"/>
    <property type="match status" value="1"/>
</dbReference>
<dbReference type="KEGG" id="rhoz:GXP67_17000"/>
<dbReference type="Pfam" id="PF25954">
    <property type="entry name" value="Beta-barrel_RND_2"/>
    <property type="match status" value="1"/>
</dbReference>
<proteinExistence type="inferred from homology"/>
<feature type="domain" description="Multidrug resistance protein MdtA-like C-terminal permuted SH3" evidence="5">
    <location>
        <begin position="302"/>
        <end position="361"/>
    </location>
</feature>
<name>A0A6C0GJT6_9BACT</name>
<dbReference type="PROSITE" id="PS51257">
    <property type="entry name" value="PROKAR_LIPOPROTEIN"/>
    <property type="match status" value="1"/>
</dbReference>
<dbReference type="SUPFAM" id="SSF111369">
    <property type="entry name" value="HlyD-like secretion proteins"/>
    <property type="match status" value="1"/>
</dbReference>
<dbReference type="GO" id="GO:1990281">
    <property type="term" value="C:efflux pump complex"/>
    <property type="evidence" value="ECO:0007669"/>
    <property type="project" value="TreeGrafter"/>
</dbReference>
<dbReference type="RefSeq" id="WP_162444236.1">
    <property type="nucleotide sequence ID" value="NZ_CP048222.1"/>
</dbReference>
<dbReference type="InterPro" id="IPR058647">
    <property type="entry name" value="BSH_CzcB-like"/>
</dbReference>
<evidence type="ECO:0000259" key="6">
    <source>
        <dbReference type="Pfam" id="PF25973"/>
    </source>
</evidence>
<dbReference type="PANTHER" id="PTHR30469:SF15">
    <property type="entry name" value="HLYD FAMILY OF SECRETION PROTEINS"/>
    <property type="match status" value="1"/>
</dbReference>
<dbReference type="NCBIfam" id="TIGR01730">
    <property type="entry name" value="RND_mfp"/>
    <property type="match status" value="1"/>
</dbReference>
<keyword evidence="2" id="KW-0175">Coiled coil</keyword>
<feature type="domain" description="CzcB-like alpha-helical hairpin" evidence="3">
    <location>
        <begin position="130"/>
        <end position="185"/>
    </location>
</feature>
<dbReference type="Gene3D" id="1.10.287.470">
    <property type="entry name" value="Helix hairpin bin"/>
    <property type="match status" value="1"/>
</dbReference>
<dbReference type="InterPro" id="IPR058627">
    <property type="entry name" value="MdtA-like_C"/>
</dbReference>
<dbReference type="AlphaFoldDB" id="A0A6C0GJT6"/>
<evidence type="ECO:0000256" key="2">
    <source>
        <dbReference type="SAM" id="Coils"/>
    </source>
</evidence>
<dbReference type="InterPro" id="IPR006143">
    <property type="entry name" value="RND_pump_MFP"/>
</dbReference>
<feature type="domain" description="CusB-like beta-barrel" evidence="4">
    <location>
        <begin position="225"/>
        <end position="298"/>
    </location>
</feature>
<keyword evidence="8" id="KW-1185">Reference proteome</keyword>
<evidence type="ECO:0000256" key="1">
    <source>
        <dbReference type="ARBA" id="ARBA00009477"/>
    </source>
</evidence>
<organism evidence="7 8">
    <name type="scientific">Rhodocytophaga rosea</name>
    <dbReference type="NCBI Taxonomy" id="2704465"/>
    <lineage>
        <taxon>Bacteria</taxon>
        <taxon>Pseudomonadati</taxon>
        <taxon>Bacteroidota</taxon>
        <taxon>Cytophagia</taxon>
        <taxon>Cytophagales</taxon>
        <taxon>Rhodocytophagaceae</taxon>
        <taxon>Rhodocytophaga</taxon>
    </lineage>
</organism>